<dbReference type="Proteomes" id="UP000248659">
    <property type="component" value="Unassembled WGS sequence"/>
</dbReference>
<feature type="domain" description="Tyr recombinase" evidence="5">
    <location>
        <begin position="148"/>
        <end position="326"/>
    </location>
</feature>
<evidence type="ECO:0000313" key="6">
    <source>
        <dbReference type="EMBL" id="RAP40731.1"/>
    </source>
</evidence>
<accession>A0ABX9DH60</accession>
<name>A0ABX9DH60_9RHOB</name>
<dbReference type="SUPFAM" id="SSF56349">
    <property type="entry name" value="DNA breaking-rejoining enzymes"/>
    <property type="match status" value="1"/>
</dbReference>
<evidence type="ECO:0000256" key="3">
    <source>
        <dbReference type="ARBA" id="ARBA00023125"/>
    </source>
</evidence>
<dbReference type="InterPro" id="IPR050090">
    <property type="entry name" value="Tyrosine_recombinase_XerCD"/>
</dbReference>
<comment type="caution">
    <text evidence="6">The sequence shown here is derived from an EMBL/GenBank/DDBJ whole genome shotgun (WGS) entry which is preliminary data.</text>
</comment>
<evidence type="ECO:0000256" key="4">
    <source>
        <dbReference type="ARBA" id="ARBA00023172"/>
    </source>
</evidence>
<dbReference type="InterPro" id="IPR013762">
    <property type="entry name" value="Integrase-like_cat_sf"/>
</dbReference>
<dbReference type="PANTHER" id="PTHR30349:SF41">
    <property type="entry name" value="INTEGRASE_RECOMBINASE PROTEIN MJ0367-RELATED"/>
    <property type="match status" value="1"/>
</dbReference>
<dbReference type="RefSeq" id="WP_112316316.1">
    <property type="nucleotide sequence ID" value="NZ_MUAV01000015.1"/>
</dbReference>
<evidence type="ECO:0000256" key="1">
    <source>
        <dbReference type="ARBA" id="ARBA00008857"/>
    </source>
</evidence>
<evidence type="ECO:0000256" key="2">
    <source>
        <dbReference type="ARBA" id="ARBA00022908"/>
    </source>
</evidence>
<proteinExistence type="inferred from homology"/>
<dbReference type="Pfam" id="PF00589">
    <property type="entry name" value="Phage_integrase"/>
    <property type="match status" value="1"/>
</dbReference>
<gene>
    <name evidence="6" type="ORF">BYZ73_13225</name>
</gene>
<dbReference type="EMBL" id="MUAV01000015">
    <property type="protein sequence ID" value="RAP40731.1"/>
    <property type="molecule type" value="Genomic_DNA"/>
</dbReference>
<comment type="similarity">
    <text evidence="1">Belongs to the 'phage' integrase family.</text>
</comment>
<sequence>MPLRKFRRNGIWYLRGTVAGQRVYESTRVGDETAAEALRIRREGEILERVSLGRRATATFAEAALTYLESGGEGRFLAPILAHFGPRFRLADIDNDAVNACARALHPTAAPSTINRQVVTPISAVYQMAAEDGLVAHRRFRRRRVDDARLRWLTPDEAERLIAAADVRTAAQIAFLLGTGCRVGEMVALQRRDLHLETGEAWIGKAKNGHPRMVRFPARVRRMLAALGLPEAGAVFRTPKGKPYVQRANGGGQIQAAFNAARDKAGLESDGPRKVTPHTLRHTWATWYYAQTLDFGGLMDFGGWEKADMANRYRKIAPAWLAKALMDTGWQFGNSDHAGIPAGQETKKSAG</sequence>
<dbReference type="Gene3D" id="1.10.443.10">
    <property type="entry name" value="Intergrase catalytic core"/>
    <property type="match status" value="1"/>
</dbReference>
<dbReference type="InterPro" id="IPR011010">
    <property type="entry name" value="DNA_brk_join_enz"/>
</dbReference>
<keyword evidence="3" id="KW-0238">DNA-binding</keyword>
<dbReference type="CDD" id="cd00796">
    <property type="entry name" value="INT_Rci_Hp1_C"/>
    <property type="match status" value="1"/>
</dbReference>
<evidence type="ECO:0000259" key="5">
    <source>
        <dbReference type="PROSITE" id="PS51898"/>
    </source>
</evidence>
<keyword evidence="2" id="KW-0229">DNA integration</keyword>
<keyword evidence="7" id="KW-1185">Reference proteome</keyword>
<reference evidence="6 7" key="1">
    <citation type="submission" date="2017-01" db="EMBL/GenBank/DDBJ databases">
        <title>Genome sequence of Rhodovulum viride JA756.</title>
        <authorList>
            <person name="Lakshmi K.V."/>
            <person name="Tushar L.D."/>
            <person name="Sasikala C."/>
            <person name="Venkataramana C."/>
        </authorList>
    </citation>
    <scope>NUCLEOTIDE SEQUENCE [LARGE SCALE GENOMIC DNA]</scope>
    <source>
        <strain evidence="6 7">JA756</strain>
    </source>
</reference>
<keyword evidence="4" id="KW-0233">DNA recombination</keyword>
<protein>
    <submittedName>
        <fullName evidence="6">Integrase</fullName>
    </submittedName>
</protein>
<organism evidence="6 7">
    <name type="scientific">Rhodovulum viride</name>
    <dbReference type="NCBI Taxonomy" id="1231134"/>
    <lineage>
        <taxon>Bacteria</taxon>
        <taxon>Pseudomonadati</taxon>
        <taxon>Pseudomonadota</taxon>
        <taxon>Alphaproteobacteria</taxon>
        <taxon>Rhodobacterales</taxon>
        <taxon>Paracoccaceae</taxon>
        <taxon>Rhodovulum</taxon>
    </lineage>
</organism>
<dbReference type="PANTHER" id="PTHR30349">
    <property type="entry name" value="PHAGE INTEGRASE-RELATED"/>
    <property type="match status" value="1"/>
</dbReference>
<dbReference type="InterPro" id="IPR002104">
    <property type="entry name" value="Integrase_catalytic"/>
</dbReference>
<evidence type="ECO:0000313" key="7">
    <source>
        <dbReference type="Proteomes" id="UP000248659"/>
    </source>
</evidence>
<dbReference type="PROSITE" id="PS51898">
    <property type="entry name" value="TYR_RECOMBINASE"/>
    <property type="match status" value="1"/>
</dbReference>